<feature type="compositionally biased region" description="Basic and acidic residues" evidence="6">
    <location>
        <begin position="323"/>
        <end position="333"/>
    </location>
</feature>
<reference evidence="7 8" key="1">
    <citation type="submission" date="2024-05" db="EMBL/GenBank/DDBJ databases">
        <authorList>
            <person name="Wallberg A."/>
        </authorList>
    </citation>
    <scope>NUCLEOTIDE SEQUENCE [LARGE SCALE GENOMIC DNA]</scope>
</reference>
<feature type="region of interest" description="Disordered" evidence="6">
    <location>
        <begin position="133"/>
        <end position="487"/>
    </location>
</feature>
<dbReference type="EMBL" id="CAXKWB010000724">
    <property type="protein sequence ID" value="CAL4062101.1"/>
    <property type="molecule type" value="Genomic_DNA"/>
</dbReference>
<feature type="compositionally biased region" description="Basic and acidic residues" evidence="6">
    <location>
        <begin position="259"/>
        <end position="275"/>
    </location>
</feature>
<feature type="compositionally biased region" description="Polar residues" evidence="6">
    <location>
        <begin position="295"/>
        <end position="322"/>
    </location>
</feature>
<keyword evidence="5" id="KW-0206">Cytoskeleton</keyword>
<sequence>FLFPFIIQAAAAQRFREQQESERRRRLEDMRQRDTDRRSQVEERKRIIQQAEQDRREAVIRKNMVGQDPFQVERDQRLDSKRRNERSNIVFAFGSSTPRMLDPRDSATSFWGTRRATSTTNVHLADTSSANYRRSSDVVDTDLSRKRATSAHSLDRKPEGEDLMSKSMTAAIPSAARRRTDLIPTLPSMRDSFGSNKNSPRHRSPGMRSGTVTPNSPSRPASAMSGTSGVSSQVSLRPRTSPRKPRPLSIAGSTLTSADKPKDSSRESRPTERKSSVGSLPHKPTRAKSAGSDRSGPTTPARTPNKTATTPSKRTTPQAKTEPSSRKSSDSASRKVSLGNKATPKAKTTPHATPLQSPAVESKPLPGTKDKKPSIGKEPKSDPVKTDKISQEIAKEDTEASVKNEDRKEVEDTPGTDGNCTELIENGFQTQSGVESEEKIQLNGIVLDSSEQPKEELTKTEETIRNEEELENKSEEEEKGDEKMDDIEKTLAQKAAEKPVTGYATEEDYRATLAEKRRLVREEKERQAELERQKIREEEERERREEEEYVRLMNEQRKAEEERLQKAIETAQKEKEEENKRKEEEEKQRIEAEKIELQKKLENEERLRKEEEERQARKSRVAAIMARTRGKGGANTPNKNESKTPSEENKAFGDGGAMSQSMTDSMIGAMTDSMTGSMIAEALDNEQNESSSQPSGDVSSQPTSVISSQPPSDVSSQPTSDIVSSQPLSDVSSQAEVNNKMEDIVGGVASMKMSEQMQQPHINGDSPTMPMDTTPSQQVDLLGNLSHVNTVNHNGLDNSSSINTQNVQSNNVVDVPLSSTITGSSDAGNFEQIIDLSQTKLSNEDAVNSNPTTPFIAFEQNLNKKQSQDNTSTVPDLLM</sequence>
<dbReference type="PANTHER" id="PTHR15073">
    <property type="entry name" value="MICROTUBULE-ASSOCIATED PROTEIN"/>
    <property type="match status" value="1"/>
</dbReference>
<feature type="region of interest" description="Disordered" evidence="6">
    <location>
        <begin position="21"/>
        <end position="45"/>
    </location>
</feature>
<dbReference type="InterPro" id="IPR008604">
    <property type="entry name" value="MAP7_fam"/>
</dbReference>
<evidence type="ECO:0000256" key="1">
    <source>
        <dbReference type="ARBA" id="ARBA00004245"/>
    </source>
</evidence>
<dbReference type="GO" id="GO:0000226">
    <property type="term" value="P:microtubule cytoskeleton organization"/>
    <property type="evidence" value="ECO:0007669"/>
    <property type="project" value="InterPro"/>
</dbReference>
<evidence type="ECO:0000256" key="6">
    <source>
        <dbReference type="SAM" id="MobiDB-lite"/>
    </source>
</evidence>
<name>A0AAV2PRZ5_MEGNR</name>
<evidence type="ECO:0000313" key="7">
    <source>
        <dbReference type="EMBL" id="CAL4062101.1"/>
    </source>
</evidence>
<dbReference type="PANTHER" id="PTHR15073:SF1">
    <property type="entry name" value="RETICULOCYTE-BINDING PROTEIN HOMOLOG 2A"/>
    <property type="match status" value="1"/>
</dbReference>
<keyword evidence="4" id="KW-0175">Coiled coil</keyword>
<feature type="compositionally biased region" description="Polar residues" evidence="6">
    <location>
        <begin position="722"/>
        <end position="737"/>
    </location>
</feature>
<dbReference type="Pfam" id="PF05672">
    <property type="entry name" value="MAP7"/>
    <property type="match status" value="1"/>
</dbReference>
<evidence type="ECO:0000256" key="2">
    <source>
        <dbReference type="ARBA" id="ARBA00007525"/>
    </source>
</evidence>
<feature type="compositionally biased region" description="Basic and acidic residues" evidence="6">
    <location>
        <begin position="640"/>
        <end position="651"/>
    </location>
</feature>
<feature type="compositionally biased region" description="Polar residues" evidence="6">
    <location>
        <begin position="210"/>
        <end position="235"/>
    </location>
</feature>
<accession>A0AAV2PRZ5</accession>
<dbReference type="Proteomes" id="UP001497623">
    <property type="component" value="Unassembled WGS sequence"/>
</dbReference>
<keyword evidence="8" id="KW-1185">Reference proteome</keyword>
<comment type="caution">
    <text evidence="7">The sequence shown here is derived from an EMBL/GenBank/DDBJ whole genome shotgun (WGS) entry which is preliminary data.</text>
</comment>
<evidence type="ECO:0000256" key="4">
    <source>
        <dbReference type="ARBA" id="ARBA00023054"/>
    </source>
</evidence>
<keyword evidence="3" id="KW-0963">Cytoplasm</keyword>
<feature type="compositionally biased region" description="Basic and acidic residues" evidence="6">
    <location>
        <begin position="153"/>
        <end position="164"/>
    </location>
</feature>
<proteinExistence type="inferred from homology"/>
<feature type="compositionally biased region" description="Basic and acidic residues" evidence="6">
    <location>
        <begin position="134"/>
        <end position="145"/>
    </location>
</feature>
<feature type="compositionally biased region" description="Low complexity" evidence="6">
    <location>
        <begin position="334"/>
        <end position="354"/>
    </location>
</feature>
<feature type="compositionally biased region" description="Low complexity" evidence="6">
    <location>
        <begin position="690"/>
        <end position="721"/>
    </location>
</feature>
<feature type="compositionally biased region" description="Basic and acidic residues" evidence="6">
    <location>
        <begin position="516"/>
        <end position="616"/>
    </location>
</feature>
<feature type="region of interest" description="Disordered" evidence="6">
    <location>
        <begin position="516"/>
        <end position="738"/>
    </location>
</feature>
<dbReference type="AlphaFoldDB" id="A0AAV2PRZ5"/>
<evidence type="ECO:0000313" key="8">
    <source>
        <dbReference type="Proteomes" id="UP001497623"/>
    </source>
</evidence>
<organism evidence="7 8">
    <name type="scientific">Meganyctiphanes norvegica</name>
    <name type="common">Northern krill</name>
    <name type="synonym">Thysanopoda norvegica</name>
    <dbReference type="NCBI Taxonomy" id="48144"/>
    <lineage>
        <taxon>Eukaryota</taxon>
        <taxon>Metazoa</taxon>
        <taxon>Ecdysozoa</taxon>
        <taxon>Arthropoda</taxon>
        <taxon>Crustacea</taxon>
        <taxon>Multicrustacea</taxon>
        <taxon>Malacostraca</taxon>
        <taxon>Eumalacostraca</taxon>
        <taxon>Eucarida</taxon>
        <taxon>Euphausiacea</taxon>
        <taxon>Euphausiidae</taxon>
        <taxon>Meganyctiphanes</taxon>
    </lineage>
</organism>
<protein>
    <submittedName>
        <fullName evidence="7">Uncharacterized protein</fullName>
    </submittedName>
</protein>
<feature type="non-terminal residue" evidence="7">
    <location>
        <position position="1"/>
    </location>
</feature>
<feature type="compositionally biased region" description="Basic and acidic residues" evidence="6">
    <location>
        <begin position="368"/>
        <end position="411"/>
    </location>
</feature>
<comment type="similarity">
    <text evidence="2">Belongs to the MAP7 family.</text>
</comment>
<evidence type="ECO:0000256" key="3">
    <source>
        <dbReference type="ARBA" id="ARBA00022490"/>
    </source>
</evidence>
<feature type="compositionally biased region" description="Basic and acidic residues" evidence="6">
    <location>
        <begin position="451"/>
        <end position="473"/>
    </location>
</feature>
<dbReference type="GO" id="GO:0015630">
    <property type="term" value="C:microtubule cytoskeleton"/>
    <property type="evidence" value="ECO:0007669"/>
    <property type="project" value="InterPro"/>
</dbReference>
<dbReference type="InterPro" id="IPR051483">
    <property type="entry name" value="MAP7_domain-containing"/>
</dbReference>
<evidence type="ECO:0000256" key="5">
    <source>
        <dbReference type="ARBA" id="ARBA00023212"/>
    </source>
</evidence>
<gene>
    <name evidence="7" type="ORF">MNOR_LOCUS2400</name>
</gene>
<comment type="subcellular location">
    <subcellularLocation>
        <location evidence="1">Cytoplasm</location>
        <location evidence="1">Cytoskeleton</location>
    </subcellularLocation>
</comment>